<feature type="transmembrane region" description="Helical" evidence="1">
    <location>
        <begin position="123"/>
        <end position="148"/>
    </location>
</feature>
<keyword evidence="1" id="KW-0812">Transmembrane</keyword>
<dbReference type="GO" id="GO:0005886">
    <property type="term" value="C:plasma membrane"/>
    <property type="evidence" value="ECO:0007669"/>
    <property type="project" value="TreeGrafter"/>
</dbReference>
<dbReference type="Pfam" id="PF09335">
    <property type="entry name" value="VTT_dom"/>
    <property type="match status" value="1"/>
</dbReference>
<evidence type="ECO:0000256" key="1">
    <source>
        <dbReference type="SAM" id="Phobius"/>
    </source>
</evidence>
<comment type="caution">
    <text evidence="3">The sequence shown here is derived from an EMBL/GenBank/DDBJ whole genome shotgun (WGS) entry which is preliminary data.</text>
</comment>
<reference evidence="3" key="1">
    <citation type="submission" date="2020-06" db="EMBL/GenBank/DDBJ databases">
        <title>Legume-microbial interactions unlock mineral nutrients during tropical forest succession.</title>
        <authorList>
            <person name="Epihov D.Z."/>
        </authorList>
    </citation>
    <scope>NUCLEOTIDE SEQUENCE [LARGE SCALE GENOMIC DNA]</scope>
    <source>
        <strain evidence="3">Pan2503</strain>
    </source>
</reference>
<feature type="transmembrane region" description="Helical" evidence="1">
    <location>
        <begin position="169"/>
        <end position="189"/>
    </location>
</feature>
<dbReference type="InterPro" id="IPR051311">
    <property type="entry name" value="DedA_domain"/>
</dbReference>
<protein>
    <submittedName>
        <fullName evidence="3">VTT domain-containing protein</fullName>
    </submittedName>
</protein>
<feature type="transmembrane region" description="Helical" evidence="1">
    <location>
        <begin position="12"/>
        <end position="37"/>
    </location>
</feature>
<feature type="transmembrane region" description="Helical" evidence="1">
    <location>
        <begin position="57"/>
        <end position="78"/>
    </location>
</feature>
<keyword evidence="4" id="KW-1185">Reference proteome</keyword>
<dbReference type="EMBL" id="JACDQQ010000527">
    <property type="protein sequence ID" value="MBA0084415.1"/>
    <property type="molecule type" value="Genomic_DNA"/>
</dbReference>
<accession>A0A7V8NNQ2</accession>
<dbReference type="PANTHER" id="PTHR42709:SF11">
    <property type="entry name" value="DEDA FAMILY PROTEIN"/>
    <property type="match status" value="1"/>
</dbReference>
<organism evidence="3 4">
    <name type="scientific">Candidatus Acidiferrum panamense</name>
    <dbReference type="NCBI Taxonomy" id="2741543"/>
    <lineage>
        <taxon>Bacteria</taxon>
        <taxon>Pseudomonadati</taxon>
        <taxon>Acidobacteriota</taxon>
        <taxon>Terriglobia</taxon>
        <taxon>Candidatus Acidiferrales</taxon>
        <taxon>Candidatus Acidiferrum</taxon>
    </lineage>
</organism>
<gene>
    <name evidence="3" type="ORF">HRJ53_05420</name>
</gene>
<keyword evidence="1" id="KW-0472">Membrane</keyword>
<evidence type="ECO:0000313" key="4">
    <source>
        <dbReference type="Proteomes" id="UP000567293"/>
    </source>
</evidence>
<name>A0A7V8NNQ2_9BACT</name>
<sequence length="210" mass="22739">MPSILNQWKQKIVAFAGGLGAPGLFLISFLDSSVLTFPVVNDLLLIELSIHHPAKMPLYAGMAMLGSVLGCVLLFYIAEKGGEALFHKHAGDRAPAIRNWVVKNGFGGMLIAALLPPPTPFKVFVVAAGVFEVPLASFASAIALARLVRYFGIGYLAIRYGREAMPYLVHHKSTVTAFLILVALVSYLLSRVILRHRPSSEAAARKQNSQ</sequence>
<keyword evidence="1" id="KW-1133">Transmembrane helix</keyword>
<feature type="domain" description="VTT" evidence="2">
    <location>
        <begin position="62"/>
        <end position="156"/>
    </location>
</feature>
<dbReference type="Proteomes" id="UP000567293">
    <property type="component" value="Unassembled WGS sequence"/>
</dbReference>
<dbReference type="PANTHER" id="PTHR42709">
    <property type="entry name" value="ALKALINE PHOSPHATASE LIKE PROTEIN"/>
    <property type="match status" value="1"/>
</dbReference>
<dbReference type="InterPro" id="IPR032816">
    <property type="entry name" value="VTT_dom"/>
</dbReference>
<evidence type="ECO:0000259" key="2">
    <source>
        <dbReference type="Pfam" id="PF09335"/>
    </source>
</evidence>
<proteinExistence type="predicted"/>
<dbReference type="AlphaFoldDB" id="A0A7V8NNQ2"/>
<evidence type="ECO:0000313" key="3">
    <source>
        <dbReference type="EMBL" id="MBA0084415.1"/>
    </source>
</evidence>